<dbReference type="Gene3D" id="3.40.960.10">
    <property type="entry name" value="VSR Endonuclease"/>
    <property type="match status" value="1"/>
</dbReference>
<gene>
    <name evidence="2" type="ORF">ACFSTG_10170</name>
</gene>
<dbReference type="EMBL" id="JBHULT010000009">
    <property type="protein sequence ID" value="MFD2518258.1"/>
    <property type="molecule type" value="Genomic_DNA"/>
</dbReference>
<dbReference type="Proteomes" id="UP001597468">
    <property type="component" value="Unassembled WGS sequence"/>
</dbReference>
<sequence length="295" mass="34042">MSYLSTSALAKELNVKSSDLFQTFQEKGLIQRKGEQWVLTDLGIEKGGKTKNNPKYGEYIVWPKNGTKSGESSSEKSNGSFLSATKIAKHFNTSSQKMNLILSELGWVKKDIAGWAVTKQGKRIGGLQKEHYQSGNKYVLWPDAILNNKSLKSVFEEEEDETTGKAESANSFSEEKNNFRDAFPPKYRTKDGHNVRSRGEVMIDDALYYYGVVHAYERKVPIEEELYCDFFIPSENVYVEYWGMENDPKYLERKKKKLEIYQKYDLNLIELNDDDISNLDDNLPRKLLQYNIKVF</sequence>
<reference evidence="3" key="1">
    <citation type="journal article" date="2019" name="Int. J. Syst. Evol. Microbiol.">
        <title>The Global Catalogue of Microorganisms (GCM) 10K type strain sequencing project: providing services to taxonomists for standard genome sequencing and annotation.</title>
        <authorList>
            <consortium name="The Broad Institute Genomics Platform"/>
            <consortium name="The Broad Institute Genome Sequencing Center for Infectious Disease"/>
            <person name="Wu L."/>
            <person name="Ma J."/>
        </authorList>
    </citation>
    <scope>NUCLEOTIDE SEQUENCE [LARGE SCALE GENOMIC DNA]</scope>
    <source>
        <strain evidence="3">KCTC 42585</strain>
    </source>
</reference>
<evidence type="ECO:0000313" key="2">
    <source>
        <dbReference type="EMBL" id="MFD2518258.1"/>
    </source>
</evidence>
<protein>
    <recommendedName>
        <fullName evidence="4">Glycerol kinase</fullName>
    </recommendedName>
</protein>
<organism evidence="2 3">
    <name type="scientific">Salinimicrobium flavum</name>
    <dbReference type="NCBI Taxonomy" id="1737065"/>
    <lineage>
        <taxon>Bacteria</taxon>
        <taxon>Pseudomonadati</taxon>
        <taxon>Bacteroidota</taxon>
        <taxon>Flavobacteriia</taxon>
        <taxon>Flavobacteriales</taxon>
        <taxon>Flavobacteriaceae</taxon>
        <taxon>Salinimicrobium</taxon>
    </lineage>
</organism>
<accession>A0ABW5IXX4</accession>
<name>A0ABW5IXX4_9FLAO</name>
<keyword evidence="3" id="KW-1185">Reference proteome</keyword>
<feature type="region of interest" description="Disordered" evidence="1">
    <location>
        <begin position="156"/>
        <end position="184"/>
    </location>
</feature>
<evidence type="ECO:0000256" key="1">
    <source>
        <dbReference type="SAM" id="MobiDB-lite"/>
    </source>
</evidence>
<proteinExistence type="predicted"/>
<evidence type="ECO:0008006" key="4">
    <source>
        <dbReference type="Google" id="ProtNLM"/>
    </source>
</evidence>
<comment type="caution">
    <text evidence="2">The sequence shown here is derived from an EMBL/GenBank/DDBJ whole genome shotgun (WGS) entry which is preliminary data.</text>
</comment>
<evidence type="ECO:0000313" key="3">
    <source>
        <dbReference type="Proteomes" id="UP001597468"/>
    </source>
</evidence>
<dbReference type="RefSeq" id="WP_380752038.1">
    <property type="nucleotide sequence ID" value="NZ_JBHULT010000009.1"/>
</dbReference>